<dbReference type="InterPro" id="IPR000182">
    <property type="entry name" value="GNAT_dom"/>
</dbReference>
<comment type="caution">
    <text evidence="4">The sequence shown here is derived from an EMBL/GenBank/DDBJ whole genome shotgun (WGS) entry which is preliminary data.</text>
</comment>
<dbReference type="EC" id="2.3.1.183" evidence="4"/>
<dbReference type="Proteomes" id="UP000580474">
    <property type="component" value="Unassembled WGS sequence"/>
</dbReference>
<dbReference type="CDD" id="cd04301">
    <property type="entry name" value="NAT_SF"/>
    <property type="match status" value="1"/>
</dbReference>
<dbReference type="Gene3D" id="3.40.630.30">
    <property type="match status" value="1"/>
</dbReference>
<evidence type="ECO:0000313" key="4">
    <source>
        <dbReference type="EMBL" id="MBB5068194.1"/>
    </source>
</evidence>
<evidence type="ECO:0000313" key="5">
    <source>
        <dbReference type="Proteomes" id="UP000580474"/>
    </source>
</evidence>
<proteinExistence type="predicted"/>
<protein>
    <submittedName>
        <fullName evidence="4">Phosphinothricin acetyltransferase</fullName>
        <ecNumber evidence="4">2.3.1.183</ecNumber>
    </submittedName>
</protein>
<dbReference type="PANTHER" id="PTHR43072:SF23">
    <property type="entry name" value="UPF0039 PROTEIN C11D3.02C"/>
    <property type="match status" value="1"/>
</dbReference>
<dbReference type="GO" id="GO:0102971">
    <property type="term" value="F:phosphinothricin N-acetyltransferase activity"/>
    <property type="evidence" value="ECO:0007669"/>
    <property type="project" value="UniProtKB-EC"/>
</dbReference>
<name>A0A840N990_9PSEU</name>
<evidence type="ECO:0000259" key="3">
    <source>
        <dbReference type="PROSITE" id="PS51186"/>
    </source>
</evidence>
<feature type="domain" description="N-acetyltransferase" evidence="3">
    <location>
        <begin position="3"/>
        <end position="164"/>
    </location>
</feature>
<evidence type="ECO:0000256" key="2">
    <source>
        <dbReference type="ARBA" id="ARBA00023315"/>
    </source>
</evidence>
<dbReference type="PANTHER" id="PTHR43072">
    <property type="entry name" value="N-ACETYLTRANSFERASE"/>
    <property type="match status" value="1"/>
</dbReference>
<keyword evidence="5" id="KW-1185">Reference proteome</keyword>
<gene>
    <name evidence="4" type="ORF">BJ969_001282</name>
</gene>
<dbReference type="Pfam" id="PF00583">
    <property type="entry name" value="Acetyltransf_1"/>
    <property type="match status" value="1"/>
</dbReference>
<keyword evidence="1 4" id="KW-0808">Transferase</keyword>
<dbReference type="RefSeq" id="WP_184477927.1">
    <property type="nucleotide sequence ID" value="NZ_JACHIV010000001.1"/>
</dbReference>
<dbReference type="AlphaFoldDB" id="A0A840N990"/>
<dbReference type="SUPFAM" id="SSF55729">
    <property type="entry name" value="Acyl-CoA N-acyltransferases (Nat)"/>
    <property type="match status" value="1"/>
</dbReference>
<dbReference type="InterPro" id="IPR016181">
    <property type="entry name" value="Acyl_CoA_acyltransferase"/>
</dbReference>
<organism evidence="4 5">
    <name type="scientific">Saccharopolyspora gloriosae</name>
    <dbReference type="NCBI Taxonomy" id="455344"/>
    <lineage>
        <taxon>Bacteria</taxon>
        <taxon>Bacillati</taxon>
        <taxon>Actinomycetota</taxon>
        <taxon>Actinomycetes</taxon>
        <taxon>Pseudonocardiales</taxon>
        <taxon>Pseudonocardiaceae</taxon>
        <taxon>Saccharopolyspora</taxon>
    </lineage>
</organism>
<accession>A0A840N990</accession>
<reference evidence="4 5" key="1">
    <citation type="submission" date="2020-08" db="EMBL/GenBank/DDBJ databases">
        <title>Sequencing the genomes of 1000 actinobacteria strains.</title>
        <authorList>
            <person name="Klenk H.-P."/>
        </authorList>
    </citation>
    <scope>NUCLEOTIDE SEQUENCE [LARGE SCALE GENOMIC DNA]</scope>
    <source>
        <strain evidence="4 5">DSM 45582</strain>
    </source>
</reference>
<dbReference type="EMBL" id="JACHIV010000001">
    <property type="protein sequence ID" value="MBB5068194.1"/>
    <property type="molecule type" value="Genomic_DNA"/>
</dbReference>
<keyword evidence="2 4" id="KW-0012">Acyltransferase</keyword>
<evidence type="ECO:0000256" key="1">
    <source>
        <dbReference type="ARBA" id="ARBA00022679"/>
    </source>
</evidence>
<dbReference type="PROSITE" id="PS51186">
    <property type="entry name" value="GNAT"/>
    <property type="match status" value="1"/>
</dbReference>
<sequence length="173" mass="18816">MPYAHRLATRDDLPAIVDIYNAAIPAKASTCDLEPVDVSAREAWFAESHPDRRPVWVGHEPGSPRTVTGYLSFDPFLNGRPGYDVTADLAIYLHPDHRGRGQGHHLLDEAIAHAPRLGVRTLAASIFAANEASIRLFRSHGFQQWGLLPGVADLEGVVHDLVFVGRSVGDAAP</sequence>